<proteinExistence type="predicted"/>
<protein>
    <submittedName>
        <fullName evidence="1">Uncharacterized protein</fullName>
    </submittedName>
</protein>
<sequence length="112" mass="12476">MLLLFPGGIREITSSGTGSRRPWRPCGRVPPCESCGRTFARWPYGGARAPTGGLSAPESPTKPLLRHYDVVPVSLLRPEKWTRPAQRAPAILTVCSPPFFHFPRKIFIYACR</sequence>
<organism evidence="1 2">
    <name type="scientific">Mycena rosella</name>
    <name type="common">Pink bonnet</name>
    <name type="synonym">Agaricus rosellus</name>
    <dbReference type="NCBI Taxonomy" id="1033263"/>
    <lineage>
        <taxon>Eukaryota</taxon>
        <taxon>Fungi</taxon>
        <taxon>Dikarya</taxon>
        <taxon>Basidiomycota</taxon>
        <taxon>Agaricomycotina</taxon>
        <taxon>Agaricomycetes</taxon>
        <taxon>Agaricomycetidae</taxon>
        <taxon>Agaricales</taxon>
        <taxon>Marasmiineae</taxon>
        <taxon>Mycenaceae</taxon>
        <taxon>Mycena</taxon>
    </lineage>
</organism>
<evidence type="ECO:0000313" key="1">
    <source>
        <dbReference type="EMBL" id="KAJ7670385.1"/>
    </source>
</evidence>
<accession>A0AAD7CYP5</accession>
<dbReference type="AlphaFoldDB" id="A0AAD7CYP5"/>
<comment type="caution">
    <text evidence="1">The sequence shown here is derived from an EMBL/GenBank/DDBJ whole genome shotgun (WGS) entry which is preliminary data.</text>
</comment>
<dbReference type="EMBL" id="JARKIE010000181">
    <property type="protein sequence ID" value="KAJ7670385.1"/>
    <property type="molecule type" value="Genomic_DNA"/>
</dbReference>
<gene>
    <name evidence="1" type="ORF">B0H17DRAFT_202144</name>
</gene>
<dbReference type="Proteomes" id="UP001221757">
    <property type="component" value="Unassembled WGS sequence"/>
</dbReference>
<evidence type="ECO:0000313" key="2">
    <source>
        <dbReference type="Proteomes" id="UP001221757"/>
    </source>
</evidence>
<reference evidence="1" key="1">
    <citation type="submission" date="2023-03" db="EMBL/GenBank/DDBJ databases">
        <title>Massive genome expansion in bonnet fungi (Mycena s.s.) driven by repeated elements and novel gene families across ecological guilds.</title>
        <authorList>
            <consortium name="Lawrence Berkeley National Laboratory"/>
            <person name="Harder C.B."/>
            <person name="Miyauchi S."/>
            <person name="Viragh M."/>
            <person name="Kuo A."/>
            <person name="Thoen E."/>
            <person name="Andreopoulos B."/>
            <person name="Lu D."/>
            <person name="Skrede I."/>
            <person name="Drula E."/>
            <person name="Henrissat B."/>
            <person name="Morin E."/>
            <person name="Kohler A."/>
            <person name="Barry K."/>
            <person name="LaButti K."/>
            <person name="Morin E."/>
            <person name="Salamov A."/>
            <person name="Lipzen A."/>
            <person name="Mereny Z."/>
            <person name="Hegedus B."/>
            <person name="Baldrian P."/>
            <person name="Stursova M."/>
            <person name="Weitz H."/>
            <person name="Taylor A."/>
            <person name="Grigoriev I.V."/>
            <person name="Nagy L.G."/>
            <person name="Martin F."/>
            <person name="Kauserud H."/>
        </authorList>
    </citation>
    <scope>NUCLEOTIDE SEQUENCE</scope>
    <source>
        <strain evidence="1">CBHHK067</strain>
    </source>
</reference>
<keyword evidence="2" id="KW-1185">Reference proteome</keyword>
<name>A0AAD7CYP5_MYCRO</name>